<evidence type="ECO:0000256" key="4">
    <source>
        <dbReference type="ARBA" id="ARBA00022690"/>
    </source>
</evidence>
<feature type="region of interest" description="Disordered" evidence="6">
    <location>
        <begin position="73"/>
        <end position="96"/>
    </location>
</feature>
<evidence type="ECO:0000256" key="1">
    <source>
        <dbReference type="ARBA" id="ARBA00004496"/>
    </source>
</evidence>
<keyword evidence="4" id="KW-0646">Protease inhibitor</keyword>
<sequence length="96" mass="10964">GLTAPKPATKEIQEIADQVKLQLEEKENNSYPVFIATEYRSQVVAGINYFIKVCISNSNNDYIHLKVFQSLPHENKGPTLTEYQTGKTRDDPLNYF</sequence>
<evidence type="ECO:0000313" key="8">
    <source>
        <dbReference type="Ensembl" id="ENSPCEP00000014387.1"/>
    </source>
</evidence>
<accession>A0A8C8S5V2</accession>
<dbReference type="GO" id="GO:0004869">
    <property type="term" value="F:cysteine-type endopeptidase inhibitor activity"/>
    <property type="evidence" value="ECO:0007669"/>
    <property type="project" value="UniProtKB-KW"/>
</dbReference>
<dbReference type="InterPro" id="IPR046350">
    <property type="entry name" value="Cystatin_sf"/>
</dbReference>
<comment type="subcellular location">
    <subcellularLocation>
        <location evidence="1">Cytoplasm</location>
    </subcellularLocation>
</comment>
<dbReference type="PRINTS" id="PR00295">
    <property type="entry name" value="STEFINA"/>
</dbReference>
<keyword evidence="3" id="KW-0963">Cytoplasm</keyword>
<dbReference type="FunFam" id="3.10.450.10:FF:000001">
    <property type="entry name" value="Cystatin-A"/>
    <property type="match status" value="1"/>
</dbReference>
<evidence type="ECO:0000256" key="5">
    <source>
        <dbReference type="ARBA" id="ARBA00022704"/>
    </source>
</evidence>
<dbReference type="SUPFAM" id="SSF54403">
    <property type="entry name" value="Cystatin/monellin"/>
    <property type="match status" value="1"/>
</dbReference>
<keyword evidence="5" id="KW-0789">Thiol protease inhibitor</keyword>
<evidence type="ECO:0000313" key="9">
    <source>
        <dbReference type="Proteomes" id="UP000694393"/>
    </source>
</evidence>
<dbReference type="AlphaFoldDB" id="A0A8C8S5V2"/>
<dbReference type="PANTHER" id="PTHR11414:SF20">
    <property type="entry name" value="CYSTATIN-A"/>
    <property type="match status" value="1"/>
</dbReference>
<reference evidence="8" key="1">
    <citation type="submission" date="2025-08" db="UniProtKB">
        <authorList>
            <consortium name="Ensembl"/>
        </authorList>
    </citation>
    <scope>IDENTIFICATION</scope>
</reference>
<feature type="domain" description="Cystatin" evidence="7">
    <location>
        <begin position="1"/>
        <end position="96"/>
    </location>
</feature>
<feature type="compositionally biased region" description="Basic and acidic residues" evidence="6">
    <location>
        <begin position="87"/>
        <end position="96"/>
    </location>
</feature>
<dbReference type="Proteomes" id="UP000694393">
    <property type="component" value="Unplaced"/>
</dbReference>
<dbReference type="SMART" id="SM00043">
    <property type="entry name" value="CY"/>
    <property type="match status" value="1"/>
</dbReference>
<evidence type="ECO:0000256" key="2">
    <source>
        <dbReference type="ARBA" id="ARBA00009403"/>
    </source>
</evidence>
<dbReference type="PANTHER" id="PTHR11414">
    <property type="entry name" value="CYSTATIN FAMILY MEMBER"/>
    <property type="match status" value="1"/>
</dbReference>
<dbReference type="GO" id="GO:0005829">
    <property type="term" value="C:cytosol"/>
    <property type="evidence" value="ECO:0007669"/>
    <property type="project" value="TreeGrafter"/>
</dbReference>
<comment type="similarity">
    <text evidence="2">Belongs to the cystatin family.</text>
</comment>
<dbReference type="InterPro" id="IPR001713">
    <property type="entry name" value="Prot_inh_stefin"/>
</dbReference>
<evidence type="ECO:0000256" key="6">
    <source>
        <dbReference type="SAM" id="MobiDB-lite"/>
    </source>
</evidence>
<keyword evidence="9" id="KW-1185">Reference proteome</keyword>
<evidence type="ECO:0000259" key="7">
    <source>
        <dbReference type="SMART" id="SM00043"/>
    </source>
</evidence>
<protein>
    <submittedName>
        <fullName evidence="8">Cystatin A</fullName>
    </submittedName>
</protein>
<dbReference type="CDD" id="cd00042">
    <property type="entry name" value="CY"/>
    <property type="match status" value="1"/>
</dbReference>
<dbReference type="Pfam" id="PF00031">
    <property type="entry name" value="Cystatin"/>
    <property type="match status" value="1"/>
</dbReference>
<evidence type="ECO:0000256" key="3">
    <source>
        <dbReference type="ARBA" id="ARBA00022490"/>
    </source>
</evidence>
<organism evidence="8 9">
    <name type="scientific">Pelusios castaneus</name>
    <name type="common">West African mud turtle</name>
    <dbReference type="NCBI Taxonomy" id="367368"/>
    <lineage>
        <taxon>Eukaryota</taxon>
        <taxon>Metazoa</taxon>
        <taxon>Chordata</taxon>
        <taxon>Craniata</taxon>
        <taxon>Vertebrata</taxon>
        <taxon>Euteleostomi</taxon>
        <taxon>Archelosauria</taxon>
        <taxon>Testudinata</taxon>
        <taxon>Testudines</taxon>
        <taxon>Pleurodira</taxon>
        <taxon>Pelomedusidae</taxon>
        <taxon>Pelusios</taxon>
    </lineage>
</organism>
<proteinExistence type="inferred from homology"/>
<dbReference type="Ensembl" id="ENSPCET00000014910.1">
    <property type="protein sequence ID" value="ENSPCEP00000014387.1"/>
    <property type="gene ID" value="ENSPCEG00000011418.1"/>
</dbReference>
<name>A0A8C8S5V2_9SAUR</name>
<dbReference type="Gene3D" id="3.10.450.10">
    <property type="match status" value="1"/>
</dbReference>
<reference evidence="8" key="2">
    <citation type="submission" date="2025-09" db="UniProtKB">
        <authorList>
            <consortium name="Ensembl"/>
        </authorList>
    </citation>
    <scope>IDENTIFICATION</scope>
</reference>
<dbReference type="InterPro" id="IPR000010">
    <property type="entry name" value="Cystatin_dom"/>
</dbReference>